<keyword evidence="18" id="KW-1185">Reference proteome</keyword>
<dbReference type="EC" id="2.7.1.49" evidence="5"/>
<evidence type="ECO:0000256" key="8">
    <source>
        <dbReference type="ARBA" id="ARBA00022679"/>
    </source>
</evidence>
<comment type="pathway">
    <text evidence="13">Cofactor biosynthesis; thiamine diphosphate biosynthesis; 4-amino-2-methyl-5-diphosphomethylpyrimidine from 5-amino-1-(5-phospho-D-ribosyl)imidazole: step 2/3.</text>
</comment>
<evidence type="ECO:0000256" key="4">
    <source>
        <dbReference type="ARBA" id="ARBA00009879"/>
    </source>
</evidence>
<dbReference type="Pfam" id="PF08543">
    <property type="entry name" value="Phos_pyr_kin"/>
    <property type="match status" value="1"/>
</dbReference>
<dbReference type="GO" id="GO:0008972">
    <property type="term" value="F:phosphomethylpyrimidine kinase activity"/>
    <property type="evidence" value="ECO:0007669"/>
    <property type="project" value="UniProtKB-EC"/>
</dbReference>
<dbReference type="CDD" id="cd01169">
    <property type="entry name" value="HMPP_kinase"/>
    <property type="match status" value="1"/>
</dbReference>
<gene>
    <name evidence="17" type="primary">thiD</name>
    <name evidence="17" type="ORF">ICC18_04930</name>
</gene>
<reference evidence="17" key="1">
    <citation type="submission" date="2020-09" db="EMBL/GenBank/DDBJ databases">
        <title>Draft Genome Sequence of Paenibacillus sp. WST5.</title>
        <authorList>
            <person name="Bao Z."/>
        </authorList>
    </citation>
    <scope>NUCLEOTIDE SEQUENCE</scope>
    <source>
        <strain evidence="17">WST5</strain>
    </source>
</reference>
<comment type="caution">
    <text evidence="17">The sequence shown here is derived from an EMBL/GenBank/DDBJ whole genome shotgun (WGS) entry which is preliminary data.</text>
</comment>
<comment type="similarity">
    <text evidence="4">Belongs to the ThiD family.</text>
</comment>
<evidence type="ECO:0000256" key="11">
    <source>
        <dbReference type="ARBA" id="ARBA00022840"/>
    </source>
</evidence>
<dbReference type="PANTHER" id="PTHR20858">
    <property type="entry name" value="PHOSPHOMETHYLPYRIMIDINE KINASE"/>
    <property type="match status" value="1"/>
</dbReference>
<dbReference type="InterPro" id="IPR013749">
    <property type="entry name" value="PM/HMP-P_kinase-1"/>
</dbReference>
<dbReference type="Proteomes" id="UP000650466">
    <property type="component" value="Unassembled WGS sequence"/>
</dbReference>
<evidence type="ECO:0000313" key="17">
    <source>
        <dbReference type="EMBL" id="MBD0379450.1"/>
    </source>
</evidence>
<sequence>MPIPKALTIAGSDSGGGAGIQADLKTFQELGVYGMSAITAVTAQNTLGVQGVYPMSTEAIERQLASIGEDLTPDALKTGMLFSGEIIRMVAASITKFAWERVVVDPVMIAKGGASLLQQEAIDTMVGVLLPLATVVTPNIPEAEALSGMRITDTASRQQAAKRIHQYGCKHVMIKGGHDEADIDHAKDLLYDGETFIEFTSRRLVTRHTHGTGCTFAAVITSGLAQGLSIGDAVQLAKRFIHAAIAEPLHIGGGHGPTNHWAYGHRLRERDERLNGGGDREQEYVVRREFEIDTLFGNIHVQTRGDL</sequence>
<dbReference type="GO" id="GO:0009228">
    <property type="term" value="P:thiamine biosynthetic process"/>
    <property type="evidence" value="ECO:0007669"/>
    <property type="project" value="UniProtKB-KW"/>
</dbReference>
<proteinExistence type="inferred from homology"/>
<evidence type="ECO:0000256" key="15">
    <source>
        <dbReference type="ARBA" id="ARBA00043176"/>
    </source>
</evidence>
<dbReference type="EC" id="2.7.4.7" evidence="6"/>
<accession>A0A926QHF5</accession>
<dbReference type="EMBL" id="JACVVD010000002">
    <property type="protein sequence ID" value="MBD0379450.1"/>
    <property type="molecule type" value="Genomic_DNA"/>
</dbReference>
<dbReference type="AlphaFoldDB" id="A0A926QHF5"/>
<evidence type="ECO:0000256" key="9">
    <source>
        <dbReference type="ARBA" id="ARBA00022741"/>
    </source>
</evidence>
<dbReference type="SUPFAM" id="SSF53613">
    <property type="entry name" value="Ribokinase-like"/>
    <property type="match status" value="1"/>
</dbReference>
<dbReference type="NCBIfam" id="TIGR00097">
    <property type="entry name" value="HMP-P_kinase"/>
    <property type="match status" value="1"/>
</dbReference>
<dbReference type="Gene3D" id="3.40.1190.20">
    <property type="match status" value="1"/>
</dbReference>
<comment type="catalytic activity">
    <reaction evidence="2">
        <text>4-amino-2-methyl-5-(phosphooxymethyl)pyrimidine + ATP = 4-amino-2-methyl-5-(diphosphooxymethyl)pyrimidine + ADP</text>
        <dbReference type="Rhea" id="RHEA:19893"/>
        <dbReference type="ChEBI" id="CHEBI:30616"/>
        <dbReference type="ChEBI" id="CHEBI:57841"/>
        <dbReference type="ChEBI" id="CHEBI:58354"/>
        <dbReference type="ChEBI" id="CHEBI:456216"/>
        <dbReference type="EC" id="2.7.4.7"/>
    </reaction>
</comment>
<evidence type="ECO:0000313" key="18">
    <source>
        <dbReference type="Proteomes" id="UP000650466"/>
    </source>
</evidence>
<evidence type="ECO:0000259" key="16">
    <source>
        <dbReference type="Pfam" id="PF08543"/>
    </source>
</evidence>
<name>A0A926QHF5_9BACL</name>
<comment type="catalytic activity">
    <reaction evidence="1">
        <text>4-amino-5-hydroxymethyl-2-methylpyrimidine + ATP = 4-amino-2-methyl-5-(phosphooxymethyl)pyrimidine + ADP + H(+)</text>
        <dbReference type="Rhea" id="RHEA:23096"/>
        <dbReference type="ChEBI" id="CHEBI:15378"/>
        <dbReference type="ChEBI" id="CHEBI:16892"/>
        <dbReference type="ChEBI" id="CHEBI:30616"/>
        <dbReference type="ChEBI" id="CHEBI:58354"/>
        <dbReference type="ChEBI" id="CHEBI:456216"/>
        <dbReference type="EC" id="2.7.1.49"/>
    </reaction>
</comment>
<dbReference type="GO" id="GO:0005524">
    <property type="term" value="F:ATP binding"/>
    <property type="evidence" value="ECO:0007669"/>
    <property type="project" value="UniProtKB-KW"/>
</dbReference>
<keyword evidence="11" id="KW-0067">ATP-binding</keyword>
<dbReference type="InterPro" id="IPR004399">
    <property type="entry name" value="HMP/HMP-P_kinase_dom"/>
</dbReference>
<evidence type="ECO:0000256" key="5">
    <source>
        <dbReference type="ARBA" id="ARBA00012135"/>
    </source>
</evidence>
<comment type="pathway">
    <text evidence="3">Cofactor biosynthesis; thiamine diphosphate biosynthesis; 4-amino-2-methyl-5-diphosphomethylpyrimidine from 5-amino-1-(5-phospho-D-ribosyl)imidazole: step 3/3.</text>
</comment>
<evidence type="ECO:0000256" key="3">
    <source>
        <dbReference type="ARBA" id="ARBA00004769"/>
    </source>
</evidence>
<evidence type="ECO:0000256" key="6">
    <source>
        <dbReference type="ARBA" id="ARBA00012963"/>
    </source>
</evidence>
<evidence type="ECO:0000256" key="10">
    <source>
        <dbReference type="ARBA" id="ARBA00022777"/>
    </source>
</evidence>
<protein>
    <recommendedName>
        <fullName evidence="7">Hydroxymethylpyrimidine/phosphomethylpyrimidine kinase</fullName>
        <ecNumber evidence="5">2.7.1.49</ecNumber>
        <ecNumber evidence="6">2.7.4.7</ecNumber>
    </recommendedName>
    <alternativeName>
        <fullName evidence="14">Hydroxymethylpyrimidine kinase</fullName>
    </alternativeName>
    <alternativeName>
        <fullName evidence="15">Hydroxymethylpyrimidine phosphate kinase</fullName>
    </alternativeName>
</protein>
<dbReference type="PANTHER" id="PTHR20858:SF17">
    <property type="entry name" value="HYDROXYMETHYLPYRIMIDINE_PHOSPHOMETHYLPYRIMIDINE KINASE THI20-RELATED"/>
    <property type="match status" value="1"/>
</dbReference>
<dbReference type="GO" id="GO:0008902">
    <property type="term" value="F:hydroxymethylpyrimidine kinase activity"/>
    <property type="evidence" value="ECO:0007669"/>
    <property type="project" value="UniProtKB-EC"/>
</dbReference>
<dbReference type="InterPro" id="IPR029056">
    <property type="entry name" value="Ribokinase-like"/>
</dbReference>
<feature type="domain" description="Pyridoxamine kinase/Phosphomethylpyrimidine kinase" evidence="16">
    <location>
        <begin position="13"/>
        <end position="259"/>
    </location>
</feature>
<dbReference type="GO" id="GO:0005829">
    <property type="term" value="C:cytosol"/>
    <property type="evidence" value="ECO:0007669"/>
    <property type="project" value="TreeGrafter"/>
</dbReference>
<evidence type="ECO:0000256" key="13">
    <source>
        <dbReference type="ARBA" id="ARBA00037917"/>
    </source>
</evidence>
<evidence type="ECO:0000256" key="7">
    <source>
        <dbReference type="ARBA" id="ARBA00019161"/>
    </source>
</evidence>
<organism evidence="17 18">
    <name type="scientific">Paenibacillus sedimenti</name>
    <dbReference type="NCBI Taxonomy" id="2770274"/>
    <lineage>
        <taxon>Bacteria</taxon>
        <taxon>Bacillati</taxon>
        <taxon>Bacillota</taxon>
        <taxon>Bacilli</taxon>
        <taxon>Bacillales</taxon>
        <taxon>Paenibacillaceae</taxon>
        <taxon>Paenibacillus</taxon>
    </lineage>
</organism>
<keyword evidence="12" id="KW-0784">Thiamine biosynthesis</keyword>
<evidence type="ECO:0000256" key="12">
    <source>
        <dbReference type="ARBA" id="ARBA00022977"/>
    </source>
</evidence>
<keyword evidence="10 17" id="KW-0418">Kinase</keyword>
<dbReference type="FunFam" id="3.40.1190.20:FF:000003">
    <property type="entry name" value="Phosphomethylpyrimidine kinase ThiD"/>
    <property type="match status" value="1"/>
</dbReference>
<keyword evidence="8 17" id="KW-0808">Transferase</keyword>
<evidence type="ECO:0000256" key="14">
    <source>
        <dbReference type="ARBA" id="ARBA00042102"/>
    </source>
</evidence>
<evidence type="ECO:0000256" key="1">
    <source>
        <dbReference type="ARBA" id="ARBA00000151"/>
    </source>
</evidence>
<keyword evidence="9" id="KW-0547">Nucleotide-binding</keyword>
<evidence type="ECO:0000256" key="2">
    <source>
        <dbReference type="ARBA" id="ARBA00000565"/>
    </source>
</evidence>